<dbReference type="Proteomes" id="UP001196068">
    <property type="component" value="Unassembled WGS sequence"/>
</dbReference>
<dbReference type="Pfam" id="PF14235">
    <property type="entry name" value="DUF4337"/>
    <property type="match status" value="1"/>
</dbReference>
<dbReference type="InterPro" id="IPR025570">
    <property type="entry name" value="DUF4337"/>
</dbReference>
<proteinExistence type="predicted"/>
<reference evidence="2" key="1">
    <citation type="submission" date="2020-01" db="EMBL/GenBank/DDBJ databases">
        <authorList>
            <person name="Rat A."/>
        </authorList>
    </citation>
    <scope>NUCLEOTIDE SEQUENCE</scope>
    <source>
        <strain evidence="2">LMG 28251</strain>
    </source>
</reference>
<dbReference type="AlphaFoldDB" id="A0AAF1JV18"/>
<feature type="transmembrane region" description="Helical" evidence="1">
    <location>
        <begin position="16"/>
        <end position="35"/>
    </location>
</feature>
<accession>A0AAF1JV18</accession>
<evidence type="ECO:0000313" key="2">
    <source>
        <dbReference type="EMBL" id="MBR0654286.1"/>
    </source>
</evidence>
<dbReference type="RefSeq" id="WP_211873105.1">
    <property type="nucleotide sequence ID" value="NZ_JAAEDH010000003.1"/>
</dbReference>
<feature type="transmembrane region" description="Helical" evidence="1">
    <location>
        <begin position="161"/>
        <end position="182"/>
    </location>
</feature>
<keyword evidence="1" id="KW-0812">Transmembrane</keyword>
<gene>
    <name evidence="2" type="ORF">GXW79_04245</name>
</gene>
<organism evidence="2 3">
    <name type="scientific">Plastoroseomonas arctica</name>
    <dbReference type="NCBI Taxonomy" id="1509237"/>
    <lineage>
        <taxon>Bacteria</taxon>
        <taxon>Pseudomonadati</taxon>
        <taxon>Pseudomonadota</taxon>
        <taxon>Alphaproteobacteria</taxon>
        <taxon>Acetobacterales</taxon>
        <taxon>Acetobacteraceae</taxon>
        <taxon>Plastoroseomonas</taxon>
    </lineage>
</organism>
<sequence>MAGHGHGADHGGGNKGTALLIAILALFLALAETGAKAAQTEALTRNIEAANLWAFFQARTIRQTTVRTAAEQTALELLAADEARRTALTRQIDTWRESATRWESEPATGEGRRELAARARGAETIRDRSMAAYHHYEVGSAAFQVAIVLASAAIVTSVPLLTILGGILGVAGIALTGIGFFAPEAVHLFGGGH</sequence>
<evidence type="ECO:0000256" key="1">
    <source>
        <dbReference type="SAM" id="Phobius"/>
    </source>
</evidence>
<reference evidence="2" key="2">
    <citation type="journal article" date="2021" name="Syst. Appl. Microbiol.">
        <title>Roseomonas hellenica sp. nov., isolated from roots of wild-growing Alkanna tinctoria.</title>
        <authorList>
            <person name="Rat A."/>
            <person name="Naranjo H.D."/>
            <person name="Lebbe L."/>
            <person name="Cnockaert M."/>
            <person name="Krigas N."/>
            <person name="Grigoriadou K."/>
            <person name="Maloupa E."/>
            <person name="Willems A."/>
        </authorList>
    </citation>
    <scope>NUCLEOTIDE SEQUENCE</scope>
    <source>
        <strain evidence="2">LMG 28251</strain>
    </source>
</reference>
<dbReference type="EMBL" id="JAAEDH010000003">
    <property type="protein sequence ID" value="MBR0654286.1"/>
    <property type="molecule type" value="Genomic_DNA"/>
</dbReference>
<keyword evidence="3" id="KW-1185">Reference proteome</keyword>
<evidence type="ECO:0000313" key="3">
    <source>
        <dbReference type="Proteomes" id="UP001196068"/>
    </source>
</evidence>
<name>A0AAF1JV18_9PROT</name>
<keyword evidence="1" id="KW-0472">Membrane</keyword>
<feature type="transmembrane region" description="Helical" evidence="1">
    <location>
        <begin position="136"/>
        <end position="155"/>
    </location>
</feature>
<protein>
    <submittedName>
        <fullName evidence="2">DUF4337 domain-containing protein</fullName>
    </submittedName>
</protein>
<comment type="caution">
    <text evidence="2">The sequence shown here is derived from an EMBL/GenBank/DDBJ whole genome shotgun (WGS) entry which is preliminary data.</text>
</comment>
<keyword evidence="1" id="KW-1133">Transmembrane helix</keyword>